<dbReference type="EMBL" id="HG992977">
    <property type="protein sequence ID" value="CAE7003075.1"/>
    <property type="molecule type" value="Genomic_DNA"/>
</dbReference>
<dbReference type="AlphaFoldDB" id="A0A6S6VRD0"/>
<reference evidence="2" key="1">
    <citation type="submission" date="2021-02" db="EMBL/GenBank/DDBJ databases">
        <authorList>
            <person name="Syme A R."/>
            <person name="Syme A R."/>
            <person name="Moolhuijzen P."/>
        </authorList>
    </citation>
    <scope>NUCLEOTIDE SEQUENCE</scope>
    <source>
        <strain evidence="2">W1-1</strain>
    </source>
</reference>
<feature type="region of interest" description="Disordered" evidence="1">
    <location>
        <begin position="1"/>
        <end position="35"/>
    </location>
</feature>
<accession>A0A6S6VRD0</accession>
<sequence>MIMPSSSHRPLPSPSSNGSPPSSSSNGPLPPPSSTDVVRLLSDLLEEVFMVRIELAIPDALVEGFELLELILDERFLADCQILGEEQGASDDVETRHHESPALQLASIQSMEMGMEFVLEKAKVVLCCKE</sequence>
<organism evidence="2 3">
    <name type="scientific">Pyrenophora teres f. teres</name>
    <dbReference type="NCBI Taxonomy" id="97479"/>
    <lineage>
        <taxon>Eukaryota</taxon>
        <taxon>Fungi</taxon>
        <taxon>Dikarya</taxon>
        <taxon>Ascomycota</taxon>
        <taxon>Pezizomycotina</taxon>
        <taxon>Dothideomycetes</taxon>
        <taxon>Pleosporomycetidae</taxon>
        <taxon>Pleosporales</taxon>
        <taxon>Pleosporineae</taxon>
        <taxon>Pleosporaceae</taxon>
        <taxon>Pyrenophora</taxon>
    </lineage>
</organism>
<gene>
    <name evidence="2" type="ORF">PTTW11_01489</name>
</gene>
<evidence type="ECO:0000313" key="2">
    <source>
        <dbReference type="EMBL" id="CAE7003075.1"/>
    </source>
</evidence>
<name>A0A6S6VRD0_9PLEO</name>
<protein>
    <submittedName>
        <fullName evidence="2">Uncharacterized protein</fullName>
    </submittedName>
</protein>
<evidence type="ECO:0000313" key="3">
    <source>
        <dbReference type="Proteomes" id="UP000472372"/>
    </source>
</evidence>
<dbReference type="Proteomes" id="UP000472372">
    <property type="component" value="Chromosome 1"/>
</dbReference>
<feature type="compositionally biased region" description="Low complexity" evidence="1">
    <location>
        <begin position="1"/>
        <end position="27"/>
    </location>
</feature>
<evidence type="ECO:0000256" key="1">
    <source>
        <dbReference type="SAM" id="MobiDB-lite"/>
    </source>
</evidence>
<proteinExistence type="predicted"/>